<proteinExistence type="predicted"/>
<feature type="domain" description="Methyltransferase MycE N-terminal" evidence="6">
    <location>
        <begin position="7"/>
        <end position="117"/>
    </location>
</feature>
<dbReference type="OrthoDB" id="9816424at2"/>
<dbReference type="KEGG" id="ssyi:EKG83_13080"/>
<dbReference type="GO" id="GO:0008168">
    <property type="term" value="F:methyltransferase activity"/>
    <property type="evidence" value="ECO:0007669"/>
    <property type="project" value="UniProtKB-KW"/>
</dbReference>
<reference evidence="8" key="1">
    <citation type="journal article" date="2021" name="Curr. Microbiol.">
        <title>Complete genome of nocamycin-producing strain Saccharothrix syringae NRRL B-16468 reveals the biosynthetic potential for secondary metabolites.</title>
        <authorList>
            <person name="Mo X."/>
            <person name="Yang S."/>
        </authorList>
    </citation>
    <scope>NUCLEOTIDE SEQUENCE [LARGE SCALE GENOMIC DNA]</scope>
    <source>
        <strain evidence="8">ATCC 51364 / DSM 43886 / JCM 6844 / KCTC 9398 / NBRC 14523 / NRRL B-16468 / INA 2240</strain>
    </source>
</reference>
<dbReference type="Proteomes" id="UP000325787">
    <property type="component" value="Chromosome"/>
</dbReference>
<evidence type="ECO:0000259" key="6">
    <source>
        <dbReference type="Pfam" id="PF17843"/>
    </source>
</evidence>
<dbReference type="Pfam" id="PF17843">
    <property type="entry name" value="MycE_N"/>
    <property type="match status" value="1"/>
</dbReference>
<gene>
    <name evidence="7" type="ORF">EKG83_13080</name>
</gene>
<evidence type="ECO:0000313" key="7">
    <source>
        <dbReference type="EMBL" id="QFZ18292.1"/>
    </source>
</evidence>
<protein>
    <submittedName>
        <fullName evidence="7">Class I SAM-dependent methyltransferase</fullName>
    </submittedName>
</protein>
<dbReference type="AlphaFoldDB" id="A0A5Q0GY58"/>
<sequence>MAGARDVRRLVSAAGAGPDEVAAAIGDVGAERAADVLVDEVVFRATWPLLGAADRVVVRVALRHGGTTTARLVTATADGVAFGPDDGTAPDATVVQDLAEVVRLVFGPAGGPGAHTREIRLRDSDELSSYVHPPAWFTVVERLVAAVDGRTPPRLSELATRYGADKWGIHFYTDHYERHFAPLRHEVVTVLEIGVGGYDDPAVGGASLRMWKHYFPRGVVHGIDVHHKPWLSGQRLEVSEVDQSDPAALDRFARAAGPFDVVVDDGSHVNAHVLTSFDVLFPHLRRGGLYVVEDMQTAYWPRFGGSSADLAGGSTSTGLVKDLVDGLNHREIIPGSPRPPRGTDDSISELHVYHNIAFIRKGANREPGGPAWAVHGREG</sequence>
<evidence type="ECO:0000256" key="1">
    <source>
        <dbReference type="ARBA" id="ARBA00004792"/>
    </source>
</evidence>
<keyword evidence="5" id="KW-0045">Antibiotic biosynthesis</keyword>
<evidence type="ECO:0000256" key="2">
    <source>
        <dbReference type="ARBA" id="ARBA00022603"/>
    </source>
</evidence>
<dbReference type="RefSeq" id="WP_033430792.1">
    <property type="nucleotide sequence ID" value="NZ_CP034550.1"/>
</dbReference>
<evidence type="ECO:0000313" key="8">
    <source>
        <dbReference type="Proteomes" id="UP000325787"/>
    </source>
</evidence>
<dbReference type="GO" id="GO:0017000">
    <property type="term" value="P:antibiotic biosynthetic process"/>
    <property type="evidence" value="ECO:0007669"/>
    <property type="project" value="UniProtKB-KW"/>
</dbReference>
<dbReference type="Gene3D" id="3.30.1050.30">
    <property type="match status" value="1"/>
</dbReference>
<accession>A0A5Q0GY58</accession>
<comment type="pathway">
    <text evidence="1">Antibiotic biosynthesis.</text>
</comment>
<dbReference type="SUPFAM" id="SSF53335">
    <property type="entry name" value="S-adenosyl-L-methionine-dependent methyltransferases"/>
    <property type="match status" value="1"/>
</dbReference>
<keyword evidence="8" id="KW-1185">Reference proteome</keyword>
<keyword evidence="4" id="KW-0949">S-adenosyl-L-methionine</keyword>
<keyword evidence="3 7" id="KW-0808">Transferase</keyword>
<dbReference type="InterPro" id="IPR040800">
    <property type="entry name" value="MycE_N"/>
</dbReference>
<dbReference type="EMBL" id="CP034550">
    <property type="protein sequence ID" value="QFZ18292.1"/>
    <property type="molecule type" value="Genomic_DNA"/>
</dbReference>
<dbReference type="Gene3D" id="3.40.50.150">
    <property type="entry name" value="Vaccinia Virus protein VP39"/>
    <property type="match status" value="1"/>
</dbReference>
<evidence type="ECO:0000256" key="3">
    <source>
        <dbReference type="ARBA" id="ARBA00022679"/>
    </source>
</evidence>
<keyword evidence="2 7" id="KW-0489">Methyltransferase</keyword>
<evidence type="ECO:0000256" key="5">
    <source>
        <dbReference type="ARBA" id="ARBA00023194"/>
    </source>
</evidence>
<evidence type="ECO:0000256" key="4">
    <source>
        <dbReference type="ARBA" id="ARBA00022691"/>
    </source>
</evidence>
<dbReference type="InterPro" id="IPR029063">
    <property type="entry name" value="SAM-dependent_MTases_sf"/>
</dbReference>
<dbReference type="GO" id="GO:0032259">
    <property type="term" value="P:methylation"/>
    <property type="evidence" value="ECO:0007669"/>
    <property type="project" value="UniProtKB-KW"/>
</dbReference>
<name>A0A5Q0GY58_SACSY</name>
<organism evidence="7 8">
    <name type="scientific">Saccharothrix syringae</name>
    <name type="common">Nocardiopsis syringae</name>
    <dbReference type="NCBI Taxonomy" id="103733"/>
    <lineage>
        <taxon>Bacteria</taxon>
        <taxon>Bacillati</taxon>
        <taxon>Actinomycetota</taxon>
        <taxon>Actinomycetes</taxon>
        <taxon>Pseudonocardiales</taxon>
        <taxon>Pseudonocardiaceae</taxon>
        <taxon>Saccharothrix</taxon>
    </lineage>
</organism>